<reference evidence="2" key="1">
    <citation type="submission" date="2024-07" db="EMBL/GenBank/DDBJ databases">
        <authorList>
            <person name="Kim Y.J."/>
            <person name="Jeong J.Y."/>
        </authorList>
    </citation>
    <scope>NUCLEOTIDE SEQUENCE</scope>
    <source>
        <strain evidence="2">GIHE-MW2</strain>
    </source>
</reference>
<evidence type="ECO:0000313" key="2">
    <source>
        <dbReference type="EMBL" id="XCM37826.1"/>
    </source>
</evidence>
<feature type="domain" description="Endonuclease GajA/Old nuclease/RecF-like AAA" evidence="1">
    <location>
        <begin position="3"/>
        <end position="373"/>
    </location>
</feature>
<protein>
    <submittedName>
        <fullName evidence="2">AAA family ATPase</fullName>
    </submittedName>
</protein>
<accession>A0AAU8JF00</accession>
<dbReference type="Pfam" id="PF13175">
    <property type="entry name" value="AAA_15"/>
    <property type="match status" value="1"/>
</dbReference>
<organism evidence="2">
    <name type="scientific">Planktothricoides raciborskii GIHE-MW2</name>
    <dbReference type="NCBI Taxonomy" id="2792601"/>
    <lineage>
        <taxon>Bacteria</taxon>
        <taxon>Bacillati</taxon>
        <taxon>Cyanobacteriota</taxon>
        <taxon>Cyanophyceae</taxon>
        <taxon>Oscillatoriophycideae</taxon>
        <taxon>Oscillatoriales</taxon>
        <taxon>Oscillatoriaceae</taxon>
        <taxon>Planktothricoides</taxon>
    </lineage>
</organism>
<dbReference type="SUPFAM" id="SSF52540">
    <property type="entry name" value="P-loop containing nucleoside triphosphate hydrolases"/>
    <property type="match status" value="1"/>
</dbReference>
<dbReference type="InterPro" id="IPR051396">
    <property type="entry name" value="Bact_Antivir_Def_Nuclease"/>
</dbReference>
<dbReference type="InterPro" id="IPR027417">
    <property type="entry name" value="P-loop_NTPase"/>
</dbReference>
<dbReference type="PANTHER" id="PTHR43581:SF2">
    <property type="entry name" value="EXCINUCLEASE ATPASE SUBUNIT"/>
    <property type="match status" value="1"/>
</dbReference>
<proteinExistence type="predicted"/>
<dbReference type="AlphaFoldDB" id="A0AAU8JF00"/>
<name>A0AAU8JF00_9CYAN</name>
<dbReference type="Gene3D" id="3.40.50.300">
    <property type="entry name" value="P-loop containing nucleotide triphosphate hydrolases"/>
    <property type="match status" value="1"/>
</dbReference>
<dbReference type="InterPro" id="IPR041685">
    <property type="entry name" value="AAA_GajA/Old/RecF-like"/>
</dbReference>
<dbReference type="PANTHER" id="PTHR43581">
    <property type="entry name" value="ATP/GTP PHOSPHATASE"/>
    <property type="match status" value="1"/>
</dbReference>
<dbReference type="EMBL" id="CP159837">
    <property type="protein sequence ID" value="XCM37826.1"/>
    <property type="molecule type" value="Genomic_DNA"/>
</dbReference>
<gene>
    <name evidence="2" type="ORF">ABWT76_000628</name>
</gene>
<sequence length="456" mass="52736">MPKIVVEKFKGIQNAELEIRDMVVLIGEQATGKSTLAKLVYFFQSLGDLYFDFISDRLGTGFDWQKNFETSLGSEISRKFYQFFGSIQFSGNFKIQYDYSRVNHKITLCPETGYNAFNKLQTQLSPPLYEKLIAGEILAIIQELEQSSGQKNRHEKKAYQDSLKKLSQLVIDSFNSHLSPVFIPAGRNMAVTYADFFQQTFYGSLTSNLQRLTDENRINNKFVQDTYLMIKFLERVNYINASFKELKTFAILTTDYLTRESHLSERDVEYIQGKVEKILKGKYEMNDFGEVINLPDRQGYVYLNNASSGQQEVIRILQDIFLILLNGENTFRVVEEPEAHLFPTAQKHLIEMMTMLLNKTQSQVFLTTHSPYILSVINNLLFASMVQEQGDSLEPNQGFFLRPAQTGVYRLKDGRSESIIDPETNLIDQNSLDEVSDELADEFDRLYDRFLRRQKN</sequence>
<evidence type="ECO:0000259" key="1">
    <source>
        <dbReference type="Pfam" id="PF13175"/>
    </source>
</evidence>
<dbReference type="RefSeq" id="WP_354635619.1">
    <property type="nucleotide sequence ID" value="NZ_CP159837.1"/>
</dbReference>